<protein>
    <submittedName>
        <fullName evidence="2">Uncharacterized protein</fullName>
    </submittedName>
</protein>
<evidence type="ECO:0000313" key="3">
    <source>
        <dbReference type="Proteomes" id="UP000199181"/>
    </source>
</evidence>
<keyword evidence="3" id="KW-1185">Reference proteome</keyword>
<organism evidence="2 3">
    <name type="scientific">Stigmatella erecta</name>
    <dbReference type="NCBI Taxonomy" id="83460"/>
    <lineage>
        <taxon>Bacteria</taxon>
        <taxon>Pseudomonadati</taxon>
        <taxon>Myxococcota</taxon>
        <taxon>Myxococcia</taxon>
        <taxon>Myxococcales</taxon>
        <taxon>Cystobacterineae</taxon>
        <taxon>Archangiaceae</taxon>
        <taxon>Stigmatella</taxon>
    </lineage>
</organism>
<name>A0A1I0LA21_9BACT</name>
<proteinExistence type="predicted"/>
<gene>
    <name evidence="2" type="ORF">SAMN05443639_12327</name>
</gene>
<reference evidence="3" key="1">
    <citation type="submission" date="2016-10" db="EMBL/GenBank/DDBJ databases">
        <authorList>
            <person name="Varghese N."/>
            <person name="Submissions S."/>
        </authorList>
    </citation>
    <scope>NUCLEOTIDE SEQUENCE [LARGE SCALE GENOMIC DNA]</scope>
    <source>
        <strain evidence="3">DSM 16858</strain>
    </source>
</reference>
<dbReference type="AlphaFoldDB" id="A0A1I0LA21"/>
<accession>A0A1I0LA21</accession>
<feature type="region of interest" description="Disordered" evidence="1">
    <location>
        <begin position="1"/>
        <end position="25"/>
    </location>
</feature>
<feature type="compositionally biased region" description="Low complexity" evidence="1">
    <location>
        <begin position="1"/>
        <end position="24"/>
    </location>
</feature>
<evidence type="ECO:0000256" key="1">
    <source>
        <dbReference type="SAM" id="MobiDB-lite"/>
    </source>
</evidence>
<dbReference type="EMBL" id="FOIJ01000023">
    <property type="protein sequence ID" value="SEU36977.1"/>
    <property type="molecule type" value="Genomic_DNA"/>
</dbReference>
<dbReference type="Proteomes" id="UP000199181">
    <property type="component" value="Unassembled WGS sequence"/>
</dbReference>
<dbReference type="RefSeq" id="WP_093525661.1">
    <property type="nucleotide sequence ID" value="NZ_FOIJ01000023.1"/>
</dbReference>
<sequence>MSTESTPEIPAAEAPAALASNPAEDLARASREAAGLVAELREVAALGEAAAGALAQAAEDASAARPGLRENLLNGAAWALGCAVAGWAVNRLLQAVVAAPPAVGFRSRAEVEPEDAQVDPAQ</sequence>
<evidence type="ECO:0000313" key="2">
    <source>
        <dbReference type="EMBL" id="SEU36977.1"/>
    </source>
</evidence>